<dbReference type="InterPro" id="IPR013087">
    <property type="entry name" value="Znf_C2H2_type"/>
</dbReference>
<organism evidence="2 3">
    <name type="scientific">Operophtera brumata</name>
    <name type="common">Winter moth</name>
    <name type="synonym">Phalaena brumata</name>
    <dbReference type="NCBI Taxonomy" id="104452"/>
    <lineage>
        <taxon>Eukaryota</taxon>
        <taxon>Metazoa</taxon>
        <taxon>Ecdysozoa</taxon>
        <taxon>Arthropoda</taxon>
        <taxon>Hexapoda</taxon>
        <taxon>Insecta</taxon>
        <taxon>Pterygota</taxon>
        <taxon>Neoptera</taxon>
        <taxon>Endopterygota</taxon>
        <taxon>Lepidoptera</taxon>
        <taxon>Glossata</taxon>
        <taxon>Ditrysia</taxon>
        <taxon>Geometroidea</taxon>
        <taxon>Geometridae</taxon>
        <taxon>Larentiinae</taxon>
        <taxon>Operophtera</taxon>
    </lineage>
</organism>
<dbReference type="Gene3D" id="3.30.160.60">
    <property type="entry name" value="Classic Zinc Finger"/>
    <property type="match status" value="1"/>
</dbReference>
<accession>A0A0L7L4H2</accession>
<evidence type="ECO:0000313" key="2">
    <source>
        <dbReference type="EMBL" id="KOB70226.1"/>
    </source>
</evidence>
<feature type="domain" description="C2H2-type" evidence="1">
    <location>
        <begin position="196"/>
        <end position="216"/>
    </location>
</feature>
<gene>
    <name evidence="2" type="ORF">OBRU01_07117</name>
</gene>
<protein>
    <submittedName>
        <fullName evidence="2">Transcriptional repressor scratch 2</fullName>
    </submittedName>
</protein>
<dbReference type="InterPro" id="IPR036236">
    <property type="entry name" value="Znf_C2H2_sf"/>
</dbReference>
<dbReference type="Proteomes" id="UP000037510">
    <property type="component" value="Unassembled WGS sequence"/>
</dbReference>
<keyword evidence="3" id="KW-1185">Reference proteome</keyword>
<evidence type="ECO:0000259" key="1">
    <source>
        <dbReference type="PROSITE" id="PS00028"/>
    </source>
</evidence>
<reference evidence="2 3" key="1">
    <citation type="journal article" date="2015" name="Genome Biol. Evol.">
        <title>The genome of winter moth (Operophtera brumata) provides a genomic perspective on sexual dimorphism and phenology.</title>
        <authorList>
            <person name="Derks M.F."/>
            <person name="Smit S."/>
            <person name="Salis L."/>
            <person name="Schijlen E."/>
            <person name="Bossers A."/>
            <person name="Mateman C."/>
            <person name="Pijl A.S."/>
            <person name="de Ridder D."/>
            <person name="Groenen M.A."/>
            <person name="Visser M.E."/>
            <person name="Megens H.J."/>
        </authorList>
    </citation>
    <scope>NUCLEOTIDE SEQUENCE [LARGE SCALE GENOMIC DNA]</scope>
    <source>
        <strain evidence="2">WM2013NL</strain>
        <tissue evidence="2">Head and thorax</tissue>
    </source>
</reference>
<name>A0A0L7L4H2_OPEBR</name>
<evidence type="ECO:0000313" key="3">
    <source>
        <dbReference type="Proteomes" id="UP000037510"/>
    </source>
</evidence>
<feature type="domain" description="C2H2-type" evidence="1">
    <location>
        <begin position="224"/>
        <end position="244"/>
    </location>
</feature>
<comment type="caution">
    <text evidence="2">The sequence shown here is derived from an EMBL/GenBank/DDBJ whole genome shotgun (WGS) entry which is preliminary data.</text>
</comment>
<dbReference type="EMBL" id="JTDY01003063">
    <property type="protein sequence ID" value="KOB70226.1"/>
    <property type="molecule type" value="Genomic_DNA"/>
</dbReference>
<proteinExistence type="predicted"/>
<dbReference type="SUPFAM" id="SSF57667">
    <property type="entry name" value="beta-beta-alpha zinc fingers"/>
    <property type="match status" value="1"/>
</dbReference>
<sequence length="252" mass="28887">MSALTVCRVCLLDNIRMQSIQNTELQELFEILAHNKVTPASVTLLNGGTPLNISSATLQPICFYNFPDNEDTLEVEYSLTGGVKQETGGYPIEYDNDFDEEVKNDFTGDFSLDEVNLVAPSTTEIKEENSGFHNKNNQIFVASTNFKEEQEFFNQSSDENVKIRHRKKCSMKKRGKIESMKNLKSRRKKNNVEDTCIICEISFSDPGRYRAHMRQHARHPRPTCTFCDKIFADKLPKKSHEDPHGRAREKQT</sequence>
<dbReference type="AlphaFoldDB" id="A0A0L7L4H2"/>
<dbReference type="PROSITE" id="PS00028">
    <property type="entry name" value="ZINC_FINGER_C2H2_1"/>
    <property type="match status" value="2"/>
</dbReference>